<name>B8HJM4_CYAP4</name>
<organism evidence="2">
    <name type="scientific">Cyanothece sp. (strain PCC 7425 / ATCC 29141)</name>
    <dbReference type="NCBI Taxonomy" id="395961"/>
    <lineage>
        <taxon>Bacteria</taxon>
        <taxon>Bacillati</taxon>
        <taxon>Cyanobacteriota</taxon>
        <taxon>Cyanophyceae</taxon>
        <taxon>Gomontiellales</taxon>
        <taxon>Cyanothecaceae</taxon>
        <taxon>Cyanothece</taxon>
    </lineage>
</organism>
<keyword evidence="1" id="KW-0732">Signal</keyword>
<protein>
    <recommendedName>
        <fullName evidence="3">Bifunctional inhibitor/plant lipid transfer protein/seed storage helical domain-containing protein</fullName>
    </recommendedName>
</protein>
<proteinExistence type="predicted"/>
<dbReference type="HOGENOM" id="CLU_2205709_0_0_3"/>
<feature type="signal peptide" evidence="1">
    <location>
        <begin position="1"/>
        <end position="25"/>
    </location>
</feature>
<evidence type="ECO:0000256" key="1">
    <source>
        <dbReference type="SAM" id="SignalP"/>
    </source>
</evidence>
<reference evidence="2" key="1">
    <citation type="submission" date="2009-01" db="EMBL/GenBank/DDBJ databases">
        <title>Complete sequence of chromosome Cyanothece sp. PCC 7425.</title>
        <authorList>
            <consortium name="US DOE Joint Genome Institute"/>
            <person name="Lucas S."/>
            <person name="Copeland A."/>
            <person name="Lapidus A."/>
            <person name="Glavina del Rio T."/>
            <person name="Dalin E."/>
            <person name="Tice H."/>
            <person name="Bruce D."/>
            <person name="Goodwin L."/>
            <person name="Pitluck S."/>
            <person name="Sims D."/>
            <person name="Meineke L."/>
            <person name="Brettin T."/>
            <person name="Detter J.C."/>
            <person name="Han C."/>
            <person name="Larimer F."/>
            <person name="Land M."/>
            <person name="Hauser L."/>
            <person name="Kyrpides N."/>
            <person name="Ovchinnikova G."/>
            <person name="Liberton M."/>
            <person name="Stoeckel J."/>
            <person name="Banerjee A."/>
            <person name="Singh A."/>
            <person name="Page L."/>
            <person name="Sato H."/>
            <person name="Zhao L."/>
            <person name="Sherman L."/>
            <person name="Pakrasi H."/>
            <person name="Richardson P."/>
        </authorList>
    </citation>
    <scope>NUCLEOTIDE SEQUENCE</scope>
    <source>
        <strain evidence="2">PCC 7425</strain>
    </source>
</reference>
<evidence type="ECO:0000313" key="2">
    <source>
        <dbReference type="EMBL" id="ACL44977.1"/>
    </source>
</evidence>
<feature type="chain" id="PRO_5002870861" description="Bifunctional inhibitor/plant lipid transfer protein/seed storage helical domain-containing protein" evidence="1">
    <location>
        <begin position="26"/>
        <end position="107"/>
    </location>
</feature>
<dbReference type="AlphaFoldDB" id="B8HJM4"/>
<sequence>MNQSILPIALVLAVMALPSSLTASAQGQPYPEAMRNQITSSCEQAKQTVASIKPVDCQCLAQSIEARYSADDYQAMSDIIDRLPPQDQASLGGLIFLPELKKCGFKQ</sequence>
<evidence type="ECO:0008006" key="3">
    <source>
        <dbReference type="Google" id="ProtNLM"/>
    </source>
</evidence>
<gene>
    <name evidence="2" type="ordered locus">Cyan7425_2622</name>
</gene>
<accession>B8HJM4</accession>
<dbReference type="KEGG" id="cyn:Cyan7425_2622"/>
<dbReference type="EMBL" id="CP001344">
    <property type="protein sequence ID" value="ACL44977.1"/>
    <property type="molecule type" value="Genomic_DNA"/>
</dbReference>
<dbReference type="STRING" id="395961.Cyan7425_2622"/>